<feature type="coiled-coil region" evidence="1">
    <location>
        <begin position="93"/>
        <end position="125"/>
    </location>
</feature>
<organism evidence="3 4">
    <name type="scientific">Halomonas salifodinae</name>
    <dbReference type="NCBI Taxonomy" id="438745"/>
    <lineage>
        <taxon>Bacteria</taxon>
        <taxon>Pseudomonadati</taxon>
        <taxon>Pseudomonadota</taxon>
        <taxon>Gammaproteobacteria</taxon>
        <taxon>Oceanospirillales</taxon>
        <taxon>Halomonadaceae</taxon>
        <taxon>Halomonas</taxon>
    </lineage>
</organism>
<evidence type="ECO:0000313" key="3">
    <source>
        <dbReference type="EMBL" id="MFC7091023.1"/>
    </source>
</evidence>
<comment type="caution">
    <text evidence="3">The sequence shown here is derived from an EMBL/GenBank/DDBJ whole genome shotgun (WGS) entry which is preliminary data.</text>
</comment>
<keyword evidence="1" id="KW-0175">Coiled coil</keyword>
<sequence>MSNAAEKLDAPQPYAAELIELNDVEKQLVELRAKHGTVPDYTTKEGYAHGKASIKELTSYRTGTDKARLAITKPHREFIDQVNQYAKGLIAEIEKLEAPHRDAKQEVDEAEKRKKEERIARLREKLHKEVTSYLDTAVGLDAAGLAELIDAAEAIDTENYFDVTKEAEDEKARVLRELRDQLSRAQERERLAAERAEIERQKAELERLRAQQAPAELAPGDVATTGGTAFSHEDPDDWEGLGSALQDVPSADPFGDALEDLQGLGLDPSQAVDVLSAIQRGEVRHVTLNATTGA</sequence>
<evidence type="ECO:0000256" key="1">
    <source>
        <dbReference type="SAM" id="Coils"/>
    </source>
</evidence>
<dbReference type="EMBL" id="JBHSZP010000031">
    <property type="protein sequence ID" value="MFC7091023.1"/>
    <property type="molecule type" value="Genomic_DNA"/>
</dbReference>
<evidence type="ECO:0000313" key="4">
    <source>
        <dbReference type="Proteomes" id="UP001596411"/>
    </source>
</evidence>
<name>A0ABW2F1X9_9GAMM</name>
<feature type="region of interest" description="Disordered" evidence="2">
    <location>
        <begin position="211"/>
        <end position="256"/>
    </location>
</feature>
<dbReference type="Proteomes" id="UP001596411">
    <property type="component" value="Unassembled WGS sequence"/>
</dbReference>
<keyword evidence="4" id="KW-1185">Reference proteome</keyword>
<evidence type="ECO:0000256" key="2">
    <source>
        <dbReference type="SAM" id="MobiDB-lite"/>
    </source>
</evidence>
<proteinExistence type="predicted"/>
<reference evidence="4" key="1">
    <citation type="journal article" date="2019" name="Int. J. Syst. Evol. Microbiol.">
        <title>The Global Catalogue of Microorganisms (GCM) 10K type strain sequencing project: providing services to taxonomists for standard genome sequencing and annotation.</title>
        <authorList>
            <consortium name="The Broad Institute Genomics Platform"/>
            <consortium name="The Broad Institute Genome Sequencing Center for Infectious Disease"/>
            <person name="Wu L."/>
            <person name="Ma J."/>
        </authorList>
    </citation>
    <scope>NUCLEOTIDE SEQUENCE [LARGE SCALE GENOMIC DNA]</scope>
    <source>
        <strain evidence="4">CGMCC 1.13666</strain>
    </source>
</reference>
<protein>
    <submittedName>
        <fullName evidence="3">Uncharacterized protein</fullName>
    </submittedName>
</protein>
<dbReference type="RefSeq" id="WP_346061924.1">
    <property type="nucleotide sequence ID" value="NZ_BAAADR010000005.1"/>
</dbReference>
<gene>
    <name evidence="3" type="ORF">ACFQH5_15840</name>
</gene>
<accession>A0ABW2F1X9</accession>